<gene>
    <name evidence="1" type="ORF">AVEN_26271_1</name>
</gene>
<organism evidence="1 2">
    <name type="scientific">Araneus ventricosus</name>
    <name type="common">Orbweaver spider</name>
    <name type="synonym">Epeira ventricosa</name>
    <dbReference type="NCBI Taxonomy" id="182803"/>
    <lineage>
        <taxon>Eukaryota</taxon>
        <taxon>Metazoa</taxon>
        <taxon>Ecdysozoa</taxon>
        <taxon>Arthropoda</taxon>
        <taxon>Chelicerata</taxon>
        <taxon>Arachnida</taxon>
        <taxon>Araneae</taxon>
        <taxon>Araneomorphae</taxon>
        <taxon>Entelegynae</taxon>
        <taxon>Araneoidea</taxon>
        <taxon>Araneidae</taxon>
        <taxon>Araneus</taxon>
    </lineage>
</organism>
<dbReference type="Proteomes" id="UP000499080">
    <property type="component" value="Unassembled WGS sequence"/>
</dbReference>
<keyword evidence="2" id="KW-1185">Reference proteome</keyword>
<dbReference type="EMBL" id="BGPR01000023">
    <property type="protein sequence ID" value="GBL80848.1"/>
    <property type="molecule type" value="Genomic_DNA"/>
</dbReference>
<accession>A0A4Y2AM51</accession>
<comment type="caution">
    <text evidence="1">The sequence shown here is derived from an EMBL/GenBank/DDBJ whole genome shotgun (WGS) entry which is preliminary data.</text>
</comment>
<protein>
    <submittedName>
        <fullName evidence="1">Uncharacterized protein</fullName>
    </submittedName>
</protein>
<evidence type="ECO:0000313" key="1">
    <source>
        <dbReference type="EMBL" id="GBL80848.1"/>
    </source>
</evidence>
<evidence type="ECO:0000313" key="2">
    <source>
        <dbReference type="Proteomes" id="UP000499080"/>
    </source>
</evidence>
<dbReference type="AlphaFoldDB" id="A0A4Y2AM51"/>
<proteinExistence type="predicted"/>
<sequence length="86" mass="9439">MAGRHEGLGIGGRYSIMMPLSINHVTPILSGTHPSPSPASKFPEELQDAAAVLLAKENGRRMGRKKSFRKTCEILCHLLERGLLCR</sequence>
<reference evidence="1 2" key="1">
    <citation type="journal article" date="2019" name="Sci. Rep.">
        <title>Orb-weaving spider Araneus ventricosus genome elucidates the spidroin gene catalogue.</title>
        <authorList>
            <person name="Kono N."/>
            <person name="Nakamura H."/>
            <person name="Ohtoshi R."/>
            <person name="Moran D.A.P."/>
            <person name="Shinohara A."/>
            <person name="Yoshida Y."/>
            <person name="Fujiwara M."/>
            <person name="Mori M."/>
            <person name="Tomita M."/>
            <person name="Arakawa K."/>
        </authorList>
    </citation>
    <scope>NUCLEOTIDE SEQUENCE [LARGE SCALE GENOMIC DNA]</scope>
</reference>
<name>A0A4Y2AM51_ARAVE</name>